<reference evidence="2" key="2">
    <citation type="submission" date="2020-09" db="EMBL/GenBank/DDBJ databases">
        <authorList>
            <person name="Sun Q."/>
            <person name="Zhou Y."/>
        </authorList>
    </citation>
    <scope>NUCLEOTIDE SEQUENCE</scope>
    <source>
        <strain evidence="2">CGMCC 1.12187</strain>
    </source>
</reference>
<evidence type="ECO:0000259" key="1">
    <source>
        <dbReference type="Pfam" id="PF18899"/>
    </source>
</evidence>
<organism evidence="2 3">
    <name type="scientific">Kocuria dechangensis</name>
    <dbReference type="NCBI Taxonomy" id="1176249"/>
    <lineage>
        <taxon>Bacteria</taxon>
        <taxon>Bacillati</taxon>
        <taxon>Actinomycetota</taxon>
        <taxon>Actinomycetes</taxon>
        <taxon>Micrococcales</taxon>
        <taxon>Micrococcaceae</taxon>
        <taxon>Kocuria</taxon>
    </lineage>
</organism>
<feature type="domain" description="DUF5655" evidence="1">
    <location>
        <begin position="13"/>
        <end position="119"/>
    </location>
</feature>
<dbReference type="Proteomes" id="UP000638848">
    <property type="component" value="Unassembled WGS sequence"/>
</dbReference>
<dbReference type="RefSeq" id="WP_188535128.1">
    <property type="nucleotide sequence ID" value="NZ_BMEQ01000004.1"/>
</dbReference>
<proteinExistence type="predicted"/>
<accession>A0A917GL98</accession>
<dbReference type="Pfam" id="PF18899">
    <property type="entry name" value="DUF5655"/>
    <property type="match status" value="1"/>
</dbReference>
<evidence type="ECO:0000313" key="2">
    <source>
        <dbReference type="EMBL" id="GGG50556.1"/>
    </source>
</evidence>
<dbReference type="InterPro" id="IPR043714">
    <property type="entry name" value="DUF5655"/>
</dbReference>
<keyword evidence="3" id="KW-1185">Reference proteome</keyword>
<name>A0A917GL98_9MICC</name>
<evidence type="ECO:0000313" key="3">
    <source>
        <dbReference type="Proteomes" id="UP000638848"/>
    </source>
</evidence>
<dbReference type="AlphaFoldDB" id="A0A917GL98"/>
<gene>
    <name evidence="2" type="ORF">GCM10011374_11430</name>
</gene>
<sequence>MPDDQHDPGTLFAGSPAGLRILAAVRDAVGELGGAQVRATRSQVAFRRRRGFAWLWRPGMYVRSDVPAVLSIALPRRLASPRFKEVVRPSPRAWMHHLELSAPEQVDAEVHRWLREAFDAAG</sequence>
<comment type="caution">
    <text evidence="2">The sequence shown here is derived from an EMBL/GenBank/DDBJ whole genome shotgun (WGS) entry which is preliminary data.</text>
</comment>
<protein>
    <recommendedName>
        <fullName evidence="1">DUF5655 domain-containing protein</fullName>
    </recommendedName>
</protein>
<dbReference type="EMBL" id="BMEQ01000004">
    <property type="protein sequence ID" value="GGG50556.1"/>
    <property type="molecule type" value="Genomic_DNA"/>
</dbReference>
<reference evidence="2" key="1">
    <citation type="journal article" date="2014" name="Int. J. Syst. Evol. Microbiol.">
        <title>Complete genome sequence of Corynebacterium casei LMG S-19264T (=DSM 44701T), isolated from a smear-ripened cheese.</title>
        <authorList>
            <consortium name="US DOE Joint Genome Institute (JGI-PGF)"/>
            <person name="Walter F."/>
            <person name="Albersmeier A."/>
            <person name="Kalinowski J."/>
            <person name="Ruckert C."/>
        </authorList>
    </citation>
    <scope>NUCLEOTIDE SEQUENCE</scope>
    <source>
        <strain evidence="2">CGMCC 1.12187</strain>
    </source>
</reference>